<organism evidence="1 2">
    <name type="scientific">Rhodoblastus sphagnicola</name>
    <dbReference type="NCBI Taxonomy" id="333368"/>
    <lineage>
        <taxon>Bacteria</taxon>
        <taxon>Pseudomonadati</taxon>
        <taxon>Pseudomonadota</taxon>
        <taxon>Alphaproteobacteria</taxon>
        <taxon>Hyphomicrobiales</taxon>
        <taxon>Rhodoblastaceae</taxon>
        <taxon>Rhodoblastus</taxon>
    </lineage>
</organism>
<keyword evidence="2" id="KW-1185">Reference proteome</keyword>
<name>A0A2S6N214_9HYPH</name>
<dbReference type="EMBL" id="NHSJ01000105">
    <property type="protein sequence ID" value="PPQ28661.1"/>
    <property type="molecule type" value="Genomic_DNA"/>
</dbReference>
<dbReference type="AlphaFoldDB" id="A0A2S6N214"/>
<sequence length="302" mass="33841">MTDVLTLGRLETVSVRSAWAHEALAFTPWLAQNLDRLSEAIGIPLEHVQSEAPVSTFAADILARNPADGSMVLIENQLEGSDHGHLGQIMTYLAGLEAQTIVWIAPSFRDAHRSAIRWLNQHTVDPFAFFAVEVRVVRIGDSAMAPLFDVVEVPNQWERQVQRQARESAVASPRSEFRRAFWTHFLERHPEETAFGAVKAEPSRWKPATSDLFVVEYLAQDEVGVFVRGVWGVSPEARAVQLEPFAQRLQDGLGAPFAKGAFTKVLPIASREPANWDRMADWLRTESDRYVEVVKQVMEGTN</sequence>
<dbReference type="OrthoDB" id="570199at2"/>
<dbReference type="Proteomes" id="UP000239089">
    <property type="component" value="Unassembled WGS sequence"/>
</dbReference>
<dbReference type="GO" id="GO:0003676">
    <property type="term" value="F:nucleic acid binding"/>
    <property type="evidence" value="ECO:0007669"/>
    <property type="project" value="InterPro"/>
</dbReference>
<proteinExistence type="predicted"/>
<dbReference type="Gene3D" id="3.40.1350.10">
    <property type="match status" value="1"/>
</dbReference>
<evidence type="ECO:0000313" key="2">
    <source>
        <dbReference type="Proteomes" id="UP000239089"/>
    </source>
</evidence>
<evidence type="ECO:0008006" key="3">
    <source>
        <dbReference type="Google" id="ProtNLM"/>
    </source>
</evidence>
<gene>
    <name evidence="1" type="ORF">CCR94_17210</name>
</gene>
<accession>A0A2S6N214</accession>
<dbReference type="InterPro" id="IPR011856">
    <property type="entry name" value="tRNA_endonuc-like_dom_sf"/>
</dbReference>
<dbReference type="RefSeq" id="WP_104509085.1">
    <property type="nucleotide sequence ID" value="NZ_JACIGC010000016.1"/>
</dbReference>
<evidence type="ECO:0000313" key="1">
    <source>
        <dbReference type="EMBL" id="PPQ28661.1"/>
    </source>
</evidence>
<reference evidence="1 2" key="1">
    <citation type="journal article" date="2018" name="Arch. Microbiol.">
        <title>New insights into the metabolic potential of the phototrophic purple bacterium Rhodopila globiformis DSM 161(T) from its draft genome sequence and evidence for a vanadium-dependent nitrogenase.</title>
        <authorList>
            <person name="Imhoff J.F."/>
            <person name="Rahn T."/>
            <person name="Kunzel S."/>
            <person name="Neulinger S.C."/>
        </authorList>
    </citation>
    <scope>NUCLEOTIDE SEQUENCE [LARGE SCALE GENOMIC DNA]</scope>
    <source>
        <strain evidence="1 2">DSM 16996</strain>
    </source>
</reference>
<protein>
    <recommendedName>
        <fullName evidence="3">DUF4268 domain-containing protein</fullName>
    </recommendedName>
</protein>
<comment type="caution">
    <text evidence="1">The sequence shown here is derived from an EMBL/GenBank/DDBJ whole genome shotgun (WGS) entry which is preliminary data.</text>
</comment>